<proteinExistence type="predicted"/>
<evidence type="ECO:0000313" key="1">
    <source>
        <dbReference type="EMBL" id="KAL3870866.1"/>
    </source>
</evidence>
<evidence type="ECO:0000313" key="2">
    <source>
        <dbReference type="Proteomes" id="UP001634394"/>
    </source>
</evidence>
<sequence length="494" mass="56177">MQNQTLYQGGGGTSTISPVLPDHVAKRNIPPSCTEFMGEYKTSVVAEQSLQDMPALAYIDIMPRCINPGNIPKGIAPTFDTFSAIIEGANIWLMNNKNLCVWKCETIQRKIKKEAYGLSYDLESMLDHQPIFGTDYHVLGIRMWLTKKTDQALPIQQLGVLNEVPDKESLQFPANPIGYGQNGVHQYRGMSIHPMHLTMGLDFTFAGLKETVEKLNQRLAQVPLPGFILNVETATIPLDAFKNGDKSIDPEEALIRENKEKFTRYTQVIRVYYVKGKPAQEHIGMHEFIPEIKEVPDMMKPAKFSSVTETLIQIALWLQHQQGIRVVNIQQFDVRVETHDSEVNISSNSTDEFECSLENKRMLKTFRVFFTKSNVIAAPAPPPFLASRLFVPIRTSLRSYETMSQTMYRIDAWMKLTGLPIFSVETTRLPYVDNDTQGVNLDKSDYMLAANSGRYWVQCIRVYFPNVFHEPNPIYLPMALDWKSQTQSMTCSIL</sequence>
<protein>
    <submittedName>
        <fullName evidence="1">Uncharacterized protein</fullName>
    </submittedName>
</protein>
<comment type="caution">
    <text evidence="1">The sequence shown here is derived from an EMBL/GenBank/DDBJ whole genome shotgun (WGS) entry which is preliminary data.</text>
</comment>
<name>A0ABD3WBT4_SINWO</name>
<dbReference type="AlphaFoldDB" id="A0ABD3WBT4"/>
<dbReference type="Proteomes" id="UP001634394">
    <property type="component" value="Unassembled WGS sequence"/>
</dbReference>
<dbReference type="EMBL" id="JBJQND010000007">
    <property type="protein sequence ID" value="KAL3870866.1"/>
    <property type="molecule type" value="Genomic_DNA"/>
</dbReference>
<gene>
    <name evidence="1" type="ORF">ACJMK2_038898</name>
</gene>
<keyword evidence="2" id="KW-1185">Reference proteome</keyword>
<reference evidence="1 2" key="1">
    <citation type="submission" date="2024-11" db="EMBL/GenBank/DDBJ databases">
        <title>Chromosome-level genome assembly of the freshwater bivalve Anodonta woodiana.</title>
        <authorList>
            <person name="Chen X."/>
        </authorList>
    </citation>
    <scope>NUCLEOTIDE SEQUENCE [LARGE SCALE GENOMIC DNA]</scope>
    <source>
        <strain evidence="1">MN2024</strain>
        <tissue evidence="1">Gills</tissue>
    </source>
</reference>
<accession>A0ABD3WBT4</accession>
<organism evidence="1 2">
    <name type="scientific">Sinanodonta woodiana</name>
    <name type="common">Chinese pond mussel</name>
    <name type="synonym">Anodonta woodiana</name>
    <dbReference type="NCBI Taxonomy" id="1069815"/>
    <lineage>
        <taxon>Eukaryota</taxon>
        <taxon>Metazoa</taxon>
        <taxon>Spiralia</taxon>
        <taxon>Lophotrochozoa</taxon>
        <taxon>Mollusca</taxon>
        <taxon>Bivalvia</taxon>
        <taxon>Autobranchia</taxon>
        <taxon>Heteroconchia</taxon>
        <taxon>Palaeoheterodonta</taxon>
        <taxon>Unionida</taxon>
        <taxon>Unionoidea</taxon>
        <taxon>Unionidae</taxon>
        <taxon>Unioninae</taxon>
        <taxon>Sinanodonta</taxon>
    </lineage>
</organism>